<dbReference type="GO" id="GO:0006508">
    <property type="term" value="P:proteolysis"/>
    <property type="evidence" value="ECO:0007669"/>
    <property type="project" value="UniProtKB-KW"/>
</dbReference>
<keyword evidence="5" id="KW-0378">Hydrolase</keyword>
<evidence type="ECO:0000256" key="4">
    <source>
        <dbReference type="ARBA" id="ARBA00022750"/>
    </source>
</evidence>
<dbReference type="PANTHER" id="PTHR47966">
    <property type="entry name" value="BETA-SITE APP-CLEAVING ENZYME, ISOFORM A-RELATED"/>
    <property type="match status" value="1"/>
</dbReference>
<dbReference type="PROSITE" id="PS51767">
    <property type="entry name" value="PEPTIDASE_A1"/>
    <property type="match status" value="1"/>
</dbReference>
<dbReference type="InterPro" id="IPR021109">
    <property type="entry name" value="Peptidase_aspartic_dom_sf"/>
</dbReference>
<dbReference type="Pfam" id="PF00026">
    <property type="entry name" value="Asp"/>
    <property type="match status" value="1"/>
</dbReference>
<keyword evidence="4" id="KW-0064">Aspartyl protease</keyword>
<dbReference type="GO" id="GO:0004190">
    <property type="term" value="F:aspartic-type endopeptidase activity"/>
    <property type="evidence" value="ECO:0007669"/>
    <property type="project" value="UniProtKB-KW"/>
</dbReference>
<evidence type="ECO:0000259" key="7">
    <source>
        <dbReference type="PROSITE" id="PS51767"/>
    </source>
</evidence>
<dbReference type="EMBL" id="JAHQIW010003225">
    <property type="protein sequence ID" value="KAJ1357695.1"/>
    <property type="molecule type" value="Genomic_DNA"/>
</dbReference>
<evidence type="ECO:0000256" key="2">
    <source>
        <dbReference type="ARBA" id="ARBA00022670"/>
    </source>
</evidence>
<dbReference type="FunFam" id="2.40.70.10:FF:000052">
    <property type="entry name" value="ASpartyl Protease"/>
    <property type="match status" value="1"/>
</dbReference>
<evidence type="ECO:0000313" key="8">
    <source>
        <dbReference type="EMBL" id="KAJ1357695.1"/>
    </source>
</evidence>
<dbReference type="GO" id="GO:0005764">
    <property type="term" value="C:lysosome"/>
    <property type="evidence" value="ECO:0007669"/>
    <property type="project" value="TreeGrafter"/>
</dbReference>
<keyword evidence="3" id="KW-0732">Signal</keyword>
<evidence type="ECO:0000313" key="9">
    <source>
        <dbReference type="Proteomes" id="UP001196413"/>
    </source>
</evidence>
<evidence type="ECO:0000256" key="5">
    <source>
        <dbReference type="ARBA" id="ARBA00022801"/>
    </source>
</evidence>
<comment type="caution">
    <text evidence="8">The sequence shown here is derived from an EMBL/GenBank/DDBJ whole genome shotgun (WGS) entry which is preliminary data.</text>
</comment>
<dbReference type="Proteomes" id="UP001196413">
    <property type="component" value="Unassembled WGS sequence"/>
</dbReference>
<sequence>MDRWMQFTLLNENERGIAGLITYGALDTTNCDQNVKYVPLTSQTYWQFSIEGFSVGGFSEKKAEDVISDTGNSFIRAPLYIVKEIANQTGARFSQRFGIFIVECSTTVAQPDLEFSINGVKYHVPSKEYVMDFGLGSGMCGLAIFPSDSGGFGPSWILGDPWIRTYCNIHDFGQKRIGFAKAKHSKS</sequence>
<dbReference type="AlphaFoldDB" id="A0AAD5MGQ1"/>
<dbReference type="PRINTS" id="PR00792">
    <property type="entry name" value="PEPSIN"/>
</dbReference>
<protein>
    <submittedName>
        <fullName evidence="8">Inositol hexakisphosphate and diphosphoinositol-pentakisphosphate kinase</fullName>
    </submittedName>
</protein>
<name>A0AAD5MGQ1_PARTN</name>
<proteinExistence type="inferred from homology"/>
<keyword evidence="8" id="KW-0808">Transferase</keyword>
<keyword evidence="2" id="KW-0645">Protease</keyword>
<dbReference type="SUPFAM" id="SSF50630">
    <property type="entry name" value="Acid proteases"/>
    <property type="match status" value="1"/>
</dbReference>
<evidence type="ECO:0000256" key="3">
    <source>
        <dbReference type="ARBA" id="ARBA00022729"/>
    </source>
</evidence>
<keyword evidence="8" id="KW-0418">Kinase</keyword>
<comment type="similarity">
    <text evidence="1">Belongs to the peptidase A1 family.</text>
</comment>
<accession>A0AAD5MGQ1</accession>
<keyword evidence="6" id="KW-0325">Glycoprotein</keyword>
<dbReference type="Gene3D" id="2.40.70.10">
    <property type="entry name" value="Acid Proteases"/>
    <property type="match status" value="1"/>
</dbReference>
<dbReference type="GO" id="GO:0016301">
    <property type="term" value="F:kinase activity"/>
    <property type="evidence" value="ECO:0007669"/>
    <property type="project" value="UniProtKB-KW"/>
</dbReference>
<dbReference type="InterPro" id="IPR033121">
    <property type="entry name" value="PEPTIDASE_A1"/>
</dbReference>
<organism evidence="8 9">
    <name type="scientific">Parelaphostrongylus tenuis</name>
    <name type="common">Meningeal worm</name>
    <dbReference type="NCBI Taxonomy" id="148309"/>
    <lineage>
        <taxon>Eukaryota</taxon>
        <taxon>Metazoa</taxon>
        <taxon>Ecdysozoa</taxon>
        <taxon>Nematoda</taxon>
        <taxon>Chromadorea</taxon>
        <taxon>Rhabditida</taxon>
        <taxon>Rhabditina</taxon>
        <taxon>Rhabditomorpha</taxon>
        <taxon>Strongyloidea</taxon>
        <taxon>Metastrongylidae</taxon>
        <taxon>Parelaphostrongylus</taxon>
    </lineage>
</organism>
<keyword evidence="9" id="KW-1185">Reference proteome</keyword>
<evidence type="ECO:0000256" key="6">
    <source>
        <dbReference type="ARBA" id="ARBA00023180"/>
    </source>
</evidence>
<reference evidence="8" key="1">
    <citation type="submission" date="2021-06" db="EMBL/GenBank/DDBJ databases">
        <title>Parelaphostrongylus tenuis whole genome reference sequence.</title>
        <authorList>
            <person name="Garwood T.J."/>
            <person name="Larsen P.A."/>
            <person name="Fountain-Jones N.M."/>
            <person name="Garbe J.R."/>
            <person name="Macchietto M.G."/>
            <person name="Kania S.A."/>
            <person name="Gerhold R.W."/>
            <person name="Richards J.E."/>
            <person name="Wolf T.M."/>
        </authorList>
    </citation>
    <scope>NUCLEOTIDE SEQUENCE</scope>
    <source>
        <strain evidence="8">MNPRO001-30</strain>
        <tissue evidence="8">Meninges</tissue>
    </source>
</reference>
<evidence type="ECO:0000256" key="1">
    <source>
        <dbReference type="ARBA" id="ARBA00007447"/>
    </source>
</evidence>
<dbReference type="PANTHER" id="PTHR47966:SF8">
    <property type="entry name" value="ASPARTIC PROTEASE 1-RELATED"/>
    <property type="match status" value="1"/>
</dbReference>
<dbReference type="InterPro" id="IPR001461">
    <property type="entry name" value="Aspartic_peptidase_A1"/>
</dbReference>
<gene>
    <name evidence="8" type="primary">ASP-1_4</name>
    <name evidence="8" type="ORF">KIN20_015888</name>
</gene>
<feature type="domain" description="Peptidase A1" evidence="7">
    <location>
        <begin position="1"/>
        <end position="180"/>
    </location>
</feature>